<dbReference type="OrthoDB" id="10263272at2759"/>
<feature type="repeat" description="WD" evidence="7">
    <location>
        <begin position="1"/>
        <end position="42"/>
    </location>
</feature>
<evidence type="ECO:0000256" key="3">
    <source>
        <dbReference type="ARBA" id="ARBA00022618"/>
    </source>
</evidence>
<reference evidence="9 10" key="1">
    <citation type="submission" date="2013-11" db="EMBL/GenBank/DDBJ databases">
        <title>Genome sequencing of Stegodyphus mimosarum.</title>
        <authorList>
            <person name="Bechsgaard J."/>
        </authorList>
    </citation>
    <scope>NUCLEOTIDE SEQUENCE [LARGE SCALE GENOMIC DNA]</scope>
</reference>
<feature type="repeat" description="WD" evidence="7">
    <location>
        <begin position="220"/>
        <end position="252"/>
    </location>
</feature>
<accession>A0A087TQM8</accession>
<keyword evidence="10" id="KW-1185">Reference proteome</keyword>
<sequence length="280" mass="30967">MPDQEDYISSVSWLTEGNILAVGTSNAEVQLWDVIAEKRIRIMKSHVARVPSLSWNSYILSSGCRTGAIHHHDVRVAEHKVGTLAGHTQEVCGLRWSPDGRHLASGGNDNLVNIWTPNAGIGQMDGQSLHTFNEHQAAVKALAWCPWQQNVLATGGGTADRQIKFWNCSFGSCLNTLDAKSQVCAILWSKEYKEFISGHGFAKNELIIWKYPCMTKICELTGHKSRVLNLAMSPDGTSVISAGADETLRLWKCFAVDPKKKKAATVKTSYRSDIMKQSIR</sequence>
<keyword evidence="4" id="KW-0677">Repeat</keyword>
<protein>
    <submittedName>
        <fullName evidence="9">Cell division cycle protein 20-like protein</fullName>
    </submittedName>
</protein>
<dbReference type="Proteomes" id="UP000054359">
    <property type="component" value="Unassembled WGS sequence"/>
</dbReference>
<evidence type="ECO:0000256" key="7">
    <source>
        <dbReference type="PROSITE-ProRule" id="PRU00221"/>
    </source>
</evidence>
<evidence type="ECO:0000313" key="10">
    <source>
        <dbReference type="Proteomes" id="UP000054359"/>
    </source>
</evidence>
<evidence type="ECO:0000259" key="8">
    <source>
        <dbReference type="Pfam" id="PF24807"/>
    </source>
</evidence>
<dbReference type="PANTHER" id="PTHR19918:SF8">
    <property type="entry name" value="FI02843P"/>
    <property type="match status" value="1"/>
</dbReference>
<evidence type="ECO:0000256" key="1">
    <source>
        <dbReference type="ARBA" id="ARBA00006445"/>
    </source>
</evidence>
<keyword evidence="3 9" id="KW-0132">Cell division</keyword>
<dbReference type="GO" id="GO:0010997">
    <property type="term" value="F:anaphase-promoting complex binding"/>
    <property type="evidence" value="ECO:0007669"/>
    <property type="project" value="InterPro"/>
</dbReference>
<dbReference type="SMART" id="SM00320">
    <property type="entry name" value="WD40"/>
    <property type="match status" value="6"/>
</dbReference>
<dbReference type="Gene3D" id="2.130.10.10">
    <property type="entry name" value="YVTN repeat-like/Quinoprotein amine dehydrogenase"/>
    <property type="match status" value="1"/>
</dbReference>
<dbReference type="InterPro" id="IPR033010">
    <property type="entry name" value="Cdc20/Fizzy"/>
</dbReference>
<evidence type="ECO:0000256" key="2">
    <source>
        <dbReference type="ARBA" id="ARBA00022574"/>
    </source>
</evidence>
<dbReference type="PANTHER" id="PTHR19918">
    <property type="entry name" value="CELL DIVISION CYCLE 20 CDC20 FIZZY -RELATED"/>
    <property type="match status" value="1"/>
</dbReference>
<organism evidence="9 10">
    <name type="scientific">Stegodyphus mimosarum</name>
    <name type="common">African social velvet spider</name>
    <dbReference type="NCBI Taxonomy" id="407821"/>
    <lineage>
        <taxon>Eukaryota</taxon>
        <taxon>Metazoa</taxon>
        <taxon>Ecdysozoa</taxon>
        <taxon>Arthropoda</taxon>
        <taxon>Chelicerata</taxon>
        <taxon>Arachnida</taxon>
        <taxon>Araneae</taxon>
        <taxon>Araneomorphae</taxon>
        <taxon>Entelegynae</taxon>
        <taxon>Eresoidea</taxon>
        <taxon>Eresidae</taxon>
        <taxon>Stegodyphus</taxon>
    </lineage>
</organism>
<dbReference type="GO" id="GO:0031145">
    <property type="term" value="P:anaphase-promoting complex-dependent catabolic process"/>
    <property type="evidence" value="ECO:0007669"/>
    <property type="project" value="TreeGrafter"/>
</dbReference>
<proteinExistence type="inferred from homology"/>
<dbReference type="AlphaFoldDB" id="A0A087TQM8"/>
<keyword evidence="5" id="KW-0498">Mitosis</keyword>
<dbReference type="GO" id="GO:1990757">
    <property type="term" value="F:ubiquitin ligase activator activity"/>
    <property type="evidence" value="ECO:0007669"/>
    <property type="project" value="TreeGrafter"/>
</dbReference>
<dbReference type="InterPro" id="IPR015943">
    <property type="entry name" value="WD40/YVTN_repeat-like_dom_sf"/>
</dbReference>
<dbReference type="Pfam" id="PF24807">
    <property type="entry name" value="WD40_CDC20-Fz"/>
    <property type="match status" value="1"/>
</dbReference>
<dbReference type="STRING" id="407821.A0A087TQM8"/>
<dbReference type="GO" id="GO:0005680">
    <property type="term" value="C:anaphase-promoting complex"/>
    <property type="evidence" value="ECO:0007669"/>
    <property type="project" value="TreeGrafter"/>
</dbReference>
<dbReference type="InterPro" id="IPR056150">
    <property type="entry name" value="WD40_CDC20-Fz"/>
</dbReference>
<dbReference type="GO" id="GO:0051301">
    <property type="term" value="P:cell division"/>
    <property type="evidence" value="ECO:0007669"/>
    <property type="project" value="UniProtKB-KW"/>
</dbReference>
<keyword evidence="2 7" id="KW-0853">WD repeat</keyword>
<dbReference type="EMBL" id="KK116321">
    <property type="protein sequence ID" value="KFM67417.1"/>
    <property type="molecule type" value="Genomic_DNA"/>
</dbReference>
<feature type="repeat" description="WD" evidence="7">
    <location>
        <begin position="84"/>
        <end position="115"/>
    </location>
</feature>
<evidence type="ECO:0000313" key="9">
    <source>
        <dbReference type="EMBL" id="KFM67417.1"/>
    </source>
</evidence>
<evidence type="ECO:0000256" key="6">
    <source>
        <dbReference type="ARBA" id="ARBA00023306"/>
    </source>
</evidence>
<feature type="non-terminal residue" evidence="9">
    <location>
        <position position="280"/>
    </location>
</feature>
<gene>
    <name evidence="9" type="ORF">X975_20046</name>
</gene>
<evidence type="ECO:0000256" key="5">
    <source>
        <dbReference type="ARBA" id="ARBA00022776"/>
    </source>
</evidence>
<dbReference type="InterPro" id="IPR036322">
    <property type="entry name" value="WD40_repeat_dom_sf"/>
</dbReference>
<dbReference type="PROSITE" id="PS50082">
    <property type="entry name" value="WD_REPEATS_2"/>
    <property type="match status" value="3"/>
</dbReference>
<dbReference type="SUPFAM" id="SSF50978">
    <property type="entry name" value="WD40 repeat-like"/>
    <property type="match status" value="1"/>
</dbReference>
<comment type="similarity">
    <text evidence="1">Belongs to the WD repeat CDC20/Fizzy family.</text>
</comment>
<dbReference type="InterPro" id="IPR001680">
    <property type="entry name" value="WD40_rpt"/>
</dbReference>
<dbReference type="OMA" id="HNKQSIC"/>
<dbReference type="PROSITE" id="PS50294">
    <property type="entry name" value="WD_REPEATS_REGION"/>
    <property type="match status" value="3"/>
</dbReference>
<evidence type="ECO:0000256" key="4">
    <source>
        <dbReference type="ARBA" id="ARBA00022737"/>
    </source>
</evidence>
<keyword evidence="6" id="KW-0131">Cell cycle</keyword>
<feature type="domain" description="CDC20/Fizzy WD40" evidence="8">
    <location>
        <begin position="3"/>
        <end position="251"/>
    </location>
</feature>
<name>A0A087TQM8_STEMI</name>
<dbReference type="GO" id="GO:1905786">
    <property type="term" value="P:positive regulation of anaphase-promoting complex-dependent catabolic process"/>
    <property type="evidence" value="ECO:0007669"/>
    <property type="project" value="TreeGrafter"/>
</dbReference>